<dbReference type="RefSeq" id="WP_402387927.1">
    <property type="nucleotide sequence ID" value="NZ_JBIUYY010000025.1"/>
</dbReference>
<evidence type="ECO:0000259" key="2">
    <source>
        <dbReference type="Pfam" id="PF15633"/>
    </source>
</evidence>
<feature type="compositionally biased region" description="Basic residues" evidence="1">
    <location>
        <begin position="33"/>
        <end position="46"/>
    </location>
</feature>
<feature type="domain" description="Tox-ART-HYD1" evidence="2">
    <location>
        <begin position="87"/>
        <end position="185"/>
    </location>
</feature>
<dbReference type="Pfam" id="PF15633">
    <property type="entry name" value="Tox-ART-HYD1"/>
    <property type="match status" value="1"/>
</dbReference>
<dbReference type="Proteomes" id="UP001617351">
    <property type="component" value="Unassembled WGS sequence"/>
</dbReference>
<evidence type="ECO:0000313" key="4">
    <source>
        <dbReference type="Proteomes" id="UP001617351"/>
    </source>
</evidence>
<proteinExistence type="predicted"/>
<reference evidence="3 4" key="1">
    <citation type="submission" date="2024-10" db="EMBL/GenBank/DDBJ databases">
        <title>The Natural Products Discovery Center: Release of the First 8490 Sequenced Strains for Exploring Actinobacteria Biosynthetic Diversity.</title>
        <authorList>
            <person name="Kalkreuter E."/>
            <person name="Kautsar S.A."/>
            <person name="Yang D."/>
            <person name="Bader C.D."/>
            <person name="Teijaro C.N."/>
            <person name="Fluegel L."/>
            <person name="Davis C.M."/>
            <person name="Simpson J.R."/>
            <person name="Lauterbach L."/>
            <person name="Steele A.D."/>
            <person name="Gui C."/>
            <person name="Meng S."/>
            <person name="Li G."/>
            <person name="Viehrig K."/>
            <person name="Ye F."/>
            <person name="Su P."/>
            <person name="Kiefer A.F."/>
            <person name="Nichols A."/>
            <person name="Cepeda A.J."/>
            <person name="Yan W."/>
            <person name="Fan B."/>
            <person name="Jiang Y."/>
            <person name="Adhikari A."/>
            <person name="Zheng C.-J."/>
            <person name="Schuster L."/>
            <person name="Cowan T.M."/>
            <person name="Smanski M.J."/>
            <person name="Chevrette M.G."/>
            <person name="De Carvalho L.P.S."/>
            <person name="Shen B."/>
        </authorList>
    </citation>
    <scope>NUCLEOTIDE SEQUENCE [LARGE SCALE GENOMIC DNA]</scope>
    <source>
        <strain evidence="3 4">NPDC087220</strain>
    </source>
</reference>
<feature type="compositionally biased region" description="Basic and acidic residues" evidence="1">
    <location>
        <begin position="99"/>
        <end position="115"/>
    </location>
</feature>
<organism evidence="3 4">
    <name type="scientific">Streptomyces toxytricini</name>
    <name type="common">Actinomyces toxytricini</name>
    <dbReference type="NCBI Taxonomy" id="67369"/>
    <lineage>
        <taxon>Bacteria</taxon>
        <taxon>Bacillati</taxon>
        <taxon>Actinomycetota</taxon>
        <taxon>Actinomycetes</taxon>
        <taxon>Kitasatosporales</taxon>
        <taxon>Streptomycetaceae</taxon>
        <taxon>Streptomyces</taxon>
    </lineage>
</organism>
<name>A0ABW8ERQ1_STRT5</name>
<sequence>MPYGPASPPNPRLRGRRPARPTGPTDTAAPGRRAPRILRRPTRQALRHTGAGGRTRGGGRRPRLADEPIRRRGRECLGVGLPQQGPTNEQGYKGILDSEEMRPSVKASNSKDSRFGDGQYQSDIEPGTRTLGQLSAAFLRVPWQGRKFAHYFENDVTGLEVWRSVVRPDVYLILNDQNLDLIGRIVSHGKG</sequence>
<protein>
    <submittedName>
        <fullName evidence="3">HYD1 signature containing ADP-ribosyltransferase family protein</fullName>
    </submittedName>
</protein>
<keyword evidence="4" id="KW-1185">Reference proteome</keyword>
<dbReference type="EMBL" id="JBIUYY010000025">
    <property type="protein sequence ID" value="MFJ2825931.1"/>
    <property type="molecule type" value="Genomic_DNA"/>
</dbReference>
<feature type="region of interest" description="Disordered" evidence="1">
    <location>
        <begin position="1"/>
        <end position="126"/>
    </location>
</feature>
<gene>
    <name evidence="3" type="ORF">ACIO7M_33220</name>
</gene>
<dbReference type="InterPro" id="IPR028920">
    <property type="entry name" value="Tox-ART-HYD1_dom"/>
</dbReference>
<feature type="compositionally biased region" description="Pro residues" evidence="1">
    <location>
        <begin position="1"/>
        <end position="11"/>
    </location>
</feature>
<feature type="compositionally biased region" description="Low complexity" evidence="1">
    <location>
        <begin position="20"/>
        <end position="32"/>
    </location>
</feature>
<evidence type="ECO:0000256" key="1">
    <source>
        <dbReference type="SAM" id="MobiDB-lite"/>
    </source>
</evidence>
<accession>A0ABW8ERQ1</accession>
<evidence type="ECO:0000313" key="3">
    <source>
        <dbReference type="EMBL" id="MFJ2825931.1"/>
    </source>
</evidence>
<comment type="caution">
    <text evidence="3">The sequence shown here is derived from an EMBL/GenBank/DDBJ whole genome shotgun (WGS) entry which is preliminary data.</text>
</comment>